<evidence type="ECO:0000313" key="3">
    <source>
        <dbReference type="EMBL" id="CAF3937240.1"/>
    </source>
</evidence>
<comment type="caution">
    <text evidence="4">The sequence shown here is derived from an EMBL/GenBank/DDBJ whole genome shotgun (WGS) entry which is preliminary data.</text>
</comment>
<dbReference type="Proteomes" id="UP000663868">
    <property type="component" value="Unassembled WGS sequence"/>
</dbReference>
<organism evidence="4 5">
    <name type="scientific">Adineta steineri</name>
    <dbReference type="NCBI Taxonomy" id="433720"/>
    <lineage>
        <taxon>Eukaryota</taxon>
        <taxon>Metazoa</taxon>
        <taxon>Spiralia</taxon>
        <taxon>Gnathifera</taxon>
        <taxon>Rotifera</taxon>
        <taxon>Eurotatoria</taxon>
        <taxon>Bdelloidea</taxon>
        <taxon>Adinetida</taxon>
        <taxon>Adinetidae</taxon>
        <taxon>Adineta</taxon>
    </lineage>
</organism>
<reference evidence="4" key="1">
    <citation type="submission" date="2021-02" db="EMBL/GenBank/DDBJ databases">
        <authorList>
            <person name="Nowell W R."/>
        </authorList>
    </citation>
    <scope>NUCLEOTIDE SEQUENCE</scope>
</reference>
<evidence type="ECO:0000256" key="1">
    <source>
        <dbReference type="SAM" id="Phobius"/>
    </source>
</evidence>
<dbReference type="EMBL" id="CAJNOE010000255">
    <property type="protein sequence ID" value="CAF1093945.1"/>
    <property type="molecule type" value="Genomic_DNA"/>
</dbReference>
<keyword evidence="1" id="KW-0472">Membrane</keyword>
<feature type="transmembrane region" description="Helical" evidence="1">
    <location>
        <begin position="21"/>
        <end position="47"/>
    </location>
</feature>
<dbReference type="Proteomes" id="UP000663844">
    <property type="component" value="Unassembled WGS sequence"/>
</dbReference>
<dbReference type="EMBL" id="CAJOBB010003500">
    <property type="protein sequence ID" value="CAF4043954.1"/>
    <property type="molecule type" value="Genomic_DNA"/>
</dbReference>
<keyword evidence="1" id="KW-0812">Transmembrane</keyword>
<evidence type="ECO:0000313" key="4">
    <source>
        <dbReference type="EMBL" id="CAF4043954.1"/>
    </source>
</evidence>
<dbReference type="AlphaFoldDB" id="A0A819RG82"/>
<gene>
    <name evidence="2" type="ORF">IZO911_LOCUS22654</name>
    <name evidence="4" type="ORF">KXQ929_LOCUS31097</name>
    <name evidence="3" type="ORF">OXD698_LOCUS25923</name>
</gene>
<proteinExistence type="predicted"/>
<keyword evidence="1" id="KW-1133">Transmembrane helix</keyword>
<name>A0A819RG82_9BILA</name>
<protein>
    <submittedName>
        <fullName evidence="4">Uncharacterized protein</fullName>
    </submittedName>
</protein>
<dbReference type="Proteomes" id="UP000663860">
    <property type="component" value="Unassembled WGS sequence"/>
</dbReference>
<evidence type="ECO:0000313" key="2">
    <source>
        <dbReference type="EMBL" id="CAF1093945.1"/>
    </source>
</evidence>
<dbReference type="EMBL" id="CAJOAZ010002528">
    <property type="protein sequence ID" value="CAF3937240.1"/>
    <property type="molecule type" value="Genomic_DNA"/>
</dbReference>
<feature type="transmembrane region" description="Helical" evidence="1">
    <location>
        <begin position="59"/>
        <end position="79"/>
    </location>
</feature>
<sequence>MKESRTSQDSDGSSGLAIYIGGGYIGTLTGVMWTVVGVVATIQYGLVQLTDDIPRSWKAWLIILSLVVLMSCHLIQLWWKYIRELKKKSTTTIEKEIITKF</sequence>
<accession>A0A819RG82</accession>
<evidence type="ECO:0000313" key="5">
    <source>
        <dbReference type="Proteomes" id="UP000663868"/>
    </source>
</evidence>